<feature type="compositionally biased region" description="Acidic residues" evidence="1">
    <location>
        <begin position="17"/>
        <end position="26"/>
    </location>
</feature>
<gene>
    <name evidence="2" type="ORF">COLO4_09871</name>
</gene>
<accession>A0A1R3KAS8</accession>
<name>A0A1R3KAS8_9ROSI</name>
<protein>
    <submittedName>
        <fullName evidence="2">Uncharacterized protein</fullName>
    </submittedName>
</protein>
<dbReference type="EMBL" id="AWUE01014278">
    <property type="protein sequence ID" value="OMP04201.1"/>
    <property type="molecule type" value="Genomic_DNA"/>
</dbReference>
<feature type="compositionally biased region" description="Polar residues" evidence="1">
    <location>
        <begin position="27"/>
        <end position="37"/>
    </location>
</feature>
<dbReference type="AlphaFoldDB" id="A0A1R3KAS8"/>
<evidence type="ECO:0000313" key="3">
    <source>
        <dbReference type="Proteomes" id="UP000187203"/>
    </source>
</evidence>
<sequence>MGDTDLPDAVDIQVDVESESTGEEGVQENQANRTQTAVVAGASEGVSSKPKKTAGPGRVAYLKTLFVSRESAIVEGKYLHMRYSDDHGSSLLASINEALMALFEDYRRRANPISDKGDLKKVSIESNIDT</sequence>
<proteinExistence type="predicted"/>
<reference evidence="3" key="1">
    <citation type="submission" date="2013-09" db="EMBL/GenBank/DDBJ databases">
        <title>Corchorus olitorius genome sequencing.</title>
        <authorList>
            <person name="Alam M."/>
            <person name="Haque M.S."/>
            <person name="Islam M.S."/>
            <person name="Emdad E.M."/>
            <person name="Islam M.M."/>
            <person name="Ahmed B."/>
            <person name="Halim A."/>
            <person name="Hossen Q.M.M."/>
            <person name="Hossain M.Z."/>
            <person name="Ahmed R."/>
            <person name="Khan M.M."/>
            <person name="Islam R."/>
            <person name="Rashid M.M."/>
            <person name="Khan S.A."/>
            <person name="Rahman M.S."/>
            <person name="Alam M."/>
            <person name="Yahiya A.S."/>
            <person name="Khan M.S."/>
            <person name="Azam M.S."/>
            <person name="Haque T."/>
            <person name="Lashkar M.Z.H."/>
            <person name="Akhand A.I."/>
            <person name="Morshed G."/>
            <person name="Roy S."/>
            <person name="Uddin K.S."/>
            <person name="Rabeya T."/>
            <person name="Hossain A.S."/>
            <person name="Chowdhury A."/>
            <person name="Snigdha A.R."/>
            <person name="Mortoza M.S."/>
            <person name="Matin S.A."/>
            <person name="Hoque S.M.E."/>
            <person name="Islam M.K."/>
            <person name="Roy D.K."/>
            <person name="Haider R."/>
            <person name="Moosa M.M."/>
            <person name="Elias S.M."/>
            <person name="Hasan A.M."/>
            <person name="Jahan S."/>
            <person name="Shafiuddin M."/>
            <person name="Mahmood N."/>
            <person name="Shommy N.S."/>
        </authorList>
    </citation>
    <scope>NUCLEOTIDE SEQUENCE [LARGE SCALE GENOMIC DNA]</scope>
    <source>
        <strain evidence="3">cv. O-4</strain>
    </source>
</reference>
<feature type="region of interest" description="Disordered" evidence="1">
    <location>
        <begin position="17"/>
        <end position="54"/>
    </location>
</feature>
<comment type="caution">
    <text evidence="2">The sequence shown here is derived from an EMBL/GenBank/DDBJ whole genome shotgun (WGS) entry which is preliminary data.</text>
</comment>
<organism evidence="2 3">
    <name type="scientific">Corchorus olitorius</name>
    <dbReference type="NCBI Taxonomy" id="93759"/>
    <lineage>
        <taxon>Eukaryota</taxon>
        <taxon>Viridiplantae</taxon>
        <taxon>Streptophyta</taxon>
        <taxon>Embryophyta</taxon>
        <taxon>Tracheophyta</taxon>
        <taxon>Spermatophyta</taxon>
        <taxon>Magnoliopsida</taxon>
        <taxon>eudicotyledons</taxon>
        <taxon>Gunneridae</taxon>
        <taxon>Pentapetalae</taxon>
        <taxon>rosids</taxon>
        <taxon>malvids</taxon>
        <taxon>Malvales</taxon>
        <taxon>Malvaceae</taxon>
        <taxon>Grewioideae</taxon>
        <taxon>Apeibeae</taxon>
        <taxon>Corchorus</taxon>
    </lineage>
</organism>
<keyword evidence="3" id="KW-1185">Reference proteome</keyword>
<evidence type="ECO:0000256" key="1">
    <source>
        <dbReference type="SAM" id="MobiDB-lite"/>
    </source>
</evidence>
<evidence type="ECO:0000313" key="2">
    <source>
        <dbReference type="EMBL" id="OMP04201.1"/>
    </source>
</evidence>
<dbReference type="Proteomes" id="UP000187203">
    <property type="component" value="Unassembled WGS sequence"/>
</dbReference>